<protein>
    <submittedName>
        <fullName evidence="1">4121_t:CDS:1</fullName>
    </submittedName>
</protein>
<dbReference type="Proteomes" id="UP000789342">
    <property type="component" value="Unassembled WGS sequence"/>
</dbReference>
<organism evidence="1 2">
    <name type="scientific">Acaulospora morrowiae</name>
    <dbReference type="NCBI Taxonomy" id="94023"/>
    <lineage>
        <taxon>Eukaryota</taxon>
        <taxon>Fungi</taxon>
        <taxon>Fungi incertae sedis</taxon>
        <taxon>Mucoromycota</taxon>
        <taxon>Glomeromycotina</taxon>
        <taxon>Glomeromycetes</taxon>
        <taxon>Diversisporales</taxon>
        <taxon>Acaulosporaceae</taxon>
        <taxon>Acaulospora</taxon>
    </lineage>
</organism>
<dbReference type="EMBL" id="CAJVPV010000262">
    <property type="protein sequence ID" value="CAG8449265.1"/>
    <property type="molecule type" value="Genomic_DNA"/>
</dbReference>
<reference evidence="1" key="1">
    <citation type="submission" date="2021-06" db="EMBL/GenBank/DDBJ databases">
        <authorList>
            <person name="Kallberg Y."/>
            <person name="Tangrot J."/>
            <person name="Rosling A."/>
        </authorList>
    </citation>
    <scope>NUCLEOTIDE SEQUENCE</scope>
    <source>
        <strain evidence="1">CL551</strain>
    </source>
</reference>
<gene>
    <name evidence="1" type="ORF">AMORRO_LOCUS815</name>
</gene>
<name>A0A9N8VFU6_9GLOM</name>
<comment type="caution">
    <text evidence="1">The sequence shown here is derived from an EMBL/GenBank/DDBJ whole genome shotgun (WGS) entry which is preliminary data.</text>
</comment>
<evidence type="ECO:0000313" key="2">
    <source>
        <dbReference type="Proteomes" id="UP000789342"/>
    </source>
</evidence>
<proteinExistence type="predicted"/>
<dbReference type="OrthoDB" id="76567at2759"/>
<dbReference type="AlphaFoldDB" id="A0A9N8VFU6"/>
<sequence length="171" mass="19808">MTSYTNSDGYSFVRTVCTFSNVSRTASFPELFISDSVDIQKRMPEYHYYRTLWWEKGDFHQKANWEEVTNCDRKCGKEADASFRPKKLAVTVQNKSDGNSLPWPNLVVEVAYTETLDHVEEALRYWLNPGRAHGCIIVKIDPIPQGQIPTRMRLGITVSQQVEEQEIRFLL</sequence>
<evidence type="ECO:0000313" key="1">
    <source>
        <dbReference type="EMBL" id="CAG8449265.1"/>
    </source>
</evidence>
<accession>A0A9N8VFU6</accession>
<keyword evidence="2" id="KW-1185">Reference proteome</keyword>